<dbReference type="Proteomes" id="UP000886885">
    <property type="component" value="Chromosome 4A"/>
</dbReference>
<evidence type="ECO:0000313" key="1">
    <source>
        <dbReference type="EMBL" id="KAG6778779.1"/>
    </source>
</evidence>
<gene>
    <name evidence="1" type="ORF">POTOM_015125</name>
</gene>
<reference evidence="1" key="1">
    <citation type="journal article" date="2020" name="bioRxiv">
        <title>Hybrid origin of Populus tomentosa Carr. identified through genome sequencing and phylogenomic analysis.</title>
        <authorList>
            <person name="An X."/>
            <person name="Gao K."/>
            <person name="Chen Z."/>
            <person name="Li J."/>
            <person name="Yang X."/>
            <person name="Yang X."/>
            <person name="Zhou J."/>
            <person name="Guo T."/>
            <person name="Zhao T."/>
            <person name="Huang S."/>
            <person name="Miao D."/>
            <person name="Khan W.U."/>
            <person name="Rao P."/>
            <person name="Ye M."/>
            <person name="Lei B."/>
            <person name="Liao W."/>
            <person name="Wang J."/>
            <person name="Ji L."/>
            <person name="Li Y."/>
            <person name="Guo B."/>
            <person name="Mustafa N.S."/>
            <person name="Li S."/>
            <person name="Yun Q."/>
            <person name="Keller S.R."/>
            <person name="Mao J."/>
            <person name="Zhang R."/>
            <person name="Strauss S.H."/>
        </authorList>
    </citation>
    <scope>NUCLEOTIDE SEQUENCE</scope>
    <source>
        <strain evidence="1">GM15</strain>
        <tissue evidence="1">Leaf</tissue>
    </source>
</reference>
<evidence type="ECO:0000313" key="2">
    <source>
        <dbReference type="Proteomes" id="UP000886885"/>
    </source>
</evidence>
<accession>A0A8X8D597</accession>
<sequence length="150" mass="16938">MSKENHVQTKIRDGSKEKFYNFFKCTVNLITDICPNLVKSIQLADGTKTWEASPGTCKVIKFKPTSVQLNDGAIIEVKDTVTHVLDDSRTIIYEIENGGPLGDITKVKLEVTDENYARWTVYYTNTNPDGYLELLKSVNEAVDTYISTQH</sequence>
<comment type="caution">
    <text evidence="1">The sequence shown here is derived from an EMBL/GenBank/DDBJ whole genome shotgun (WGS) entry which is preliminary data.</text>
</comment>
<dbReference type="EMBL" id="JAAWWB010000007">
    <property type="protein sequence ID" value="KAG6778779.1"/>
    <property type="molecule type" value="Genomic_DNA"/>
</dbReference>
<dbReference type="PANTHER" id="PTHR31338:SF16">
    <property type="entry name" value="POLYKETIDE CYCLASE_DEHYDRASE AND LIPID TRANSPORT SUPERFAMILY PROTEIN"/>
    <property type="match status" value="1"/>
</dbReference>
<name>A0A8X8D597_POPTO</name>
<keyword evidence="2" id="KW-1185">Reference proteome</keyword>
<evidence type="ECO:0008006" key="3">
    <source>
        <dbReference type="Google" id="ProtNLM"/>
    </source>
</evidence>
<proteinExistence type="predicted"/>
<dbReference type="PANTHER" id="PTHR31338">
    <property type="entry name" value="POLYKETIDE CYCLASE/DEHYDRASE AND LIPID TRANSPORT SUPERFAMILY PROTEIN"/>
    <property type="match status" value="1"/>
</dbReference>
<organism evidence="1 2">
    <name type="scientific">Populus tomentosa</name>
    <name type="common">Chinese white poplar</name>
    <dbReference type="NCBI Taxonomy" id="118781"/>
    <lineage>
        <taxon>Eukaryota</taxon>
        <taxon>Viridiplantae</taxon>
        <taxon>Streptophyta</taxon>
        <taxon>Embryophyta</taxon>
        <taxon>Tracheophyta</taxon>
        <taxon>Spermatophyta</taxon>
        <taxon>Magnoliopsida</taxon>
        <taxon>eudicotyledons</taxon>
        <taxon>Gunneridae</taxon>
        <taxon>Pentapetalae</taxon>
        <taxon>rosids</taxon>
        <taxon>fabids</taxon>
        <taxon>Malpighiales</taxon>
        <taxon>Salicaceae</taxon>
        <taxon>Saliceae</taxon>
        <taxon>Populus</taxon>
    </lineage>
</organism>
<protein>
    <recommendedName>
        <fullName evidence="3">Bet v I/Major latex protein domain-containing protein</fullName>
    </recommendedName>
</protein>
<dbReference type="InterPro" id="IPR052006">
    <property type="entry name" value="MLP-like"/>
</dbReference>
<dbReference type="AlphaFoldDB" id="A0A8X8D597"/>